<evidence type="ECO:0000259" key="4">
    <source>
        <dbReference type="Pfam" id="PF00225"/>
    </source>
</evidence>
<proteinExistence type="predicted"/>
<dbReference type="AlphaFoldDB" id="A0A813QV58"/>
<feature type="compositionally biased region" description="Polar residues" evidence="3">
    <location>
        <begin position="649"/>
        <end position="701"/>
    </location>
</feature>
<dbReference type="EMBL" id="CAJNOK010003918">
    <property type="protein sequence ID" value="CAF0919647.1"/>
    <property type="molecule type" value="Genomic_DNA"/>
</dbReference>
<feature type="region of interest" description="Disordered" evidence="3">
    <location>
        <begin position="937"/>
        <end position="962"/>
    </location>
</feature>
<keyword evidence="1" id="KW-0547">Nucleotide-binding</keyword>
<dbReference type="EMBL" id="CAJOBA010003920">
    <property type="protein sequence ID" value="CAF3697331.1"/>
    <property type="molecule type" value="Genomic_DNA"/>
</dbReference>
<keyword evidence="10" id="KW-1185">Reference proteome</keyword>
<dbReference type="GO" id="GO:0003777">
    <property type="term" value="F:microtubule motor activity"/>
    <property type="evidence" value="ECO:0007669"/>
    <property type="project" value="InterPro"/>
</dbReference>
<feature type="region of interest" description="Disordered" evidence="3">
    <location>
        <begin position="358"/>
        <end position="406"/>
    </location>
</feature>
<dbReference type="Proteomes" id="UP000682733">
    <property type="component" value="Unassembled WGS sequence"/>
</dbReference>
<dbReference type="SUPFAM" id="SSF52540">
    <property type="entry name" value="P-loop containing nucleoside triphosphate hydrolases"/>
    <property type="match status" value="1"/>
</dbReference>
<feature type="domain" description="Kinesin motor" evidence="4">
    <location>
        <begin position="37"/>
        <end position="230"/>
    </location>
</feature>
<feature type="domain" description="Kinesin-like protein Kif23 Arf6-interacting" evidence="5">
    <location>
        <begin position="1013"/>
        <end position="1107"/>
    </location>
</feature>
<dbReference type="InterPro" id="IPR038105">
    <property type="entry name" value="Kif23_Arf-bd_sf"/>
</dbReference>
<dbReference type="Gene3D" id="3.40.850.10">
    <property type="entry name" value="Kinesin motor domain"/>
    <property type="match status" value="1"/>
</dbReference>
<feature type="region of interest" description="Disordered" evidence="3">
    <location>
        <begin position="620"/>
        <end position="845"/>
    </location>
</feature>
<dbReference type="Pfam" id="PF00225">
    <property type="entry name" value="Kinesin"/>
    <property type="match status" value="1"/>
</dbReference>
<dbReference type="Proteomes" id="UP000663829">
    <property type="component" value="Unassembled WGS sequence"/>
</dbReference>
<gene>
    <name evidence="6" type="ORF">GPM918_LOCUS2060</name>
    <name evidence="7" type="ORF">OVA965_LOCUS10552</name>
    <name evidence="8" type="ORF">SRO942_LOCUS2060</name>
    <name evidence="9" type="ORF">TMI583_LOCUS10549</name>
</gene>
<evidence type="ECO:0000256" key="2">
    <source>
        <dbReference type="ARBA" id="ARBA00022840"/>
    </source>
</evidence>
<dbReference type="GO" id="GO:0005524">
    <property type="term" value="F:ATP binding"/>
    <property type="evidence" value="ECO:0007669"/>
    <property type="project" value="UniProtKB-KW"/>
</dbReference>
<feature type="compositionally biased region" description="Polar residues" evidence="3">
    <location>
        <begin position="777"/>
        <end position="814"/>
    </location>
</feature>
<dbReference type="InterPro" id="IPR032384">
    <property type="entry name" value="Kif23_Arf-bd"/>
</dbReference>
<sequence>MERQNTDEDKIKHLSFEMYCRILPLRNHEHRKSIKLVSENQCRSNLDTGANFKFSKIFGEEDTLRAIFERYTQSSIADLIRGQNNLLIVSGRKKAGRSDVLFGTKSNPGIIPLSLDTLYNSIKDRIANKYHFKKVGTEFRIQTDAEAMLDRQTKDLLPKIRHDVGGNITTITDRSLILNDTANVSGLIEENVYAVLLSCIETTSSTDLMKTITTKVNERSTELLTIDNSVEKEIDNLKTARRQFSDIAKLPANERYPVRAYTIRLVQAKETESTSISKPTVSQLTIIDLPTRDDNENSDDFSVLKHCLMERNPDSKQHNMQNDLRWAMSLNARPQLNRQEEKIDEQRTYVTTTTAFISTGEQKQKQRQPQHRVAPVKQNAPSLPLLTPPPSSGGWNNAKSESTKINSPLLTPLCRLDSRHSDAHGQTDDLKNMILAESDLSLWLNKLKKGCKENGERVQELHTRENTLRKELATTLYDISELRRLNQEFLNNNGQTDKNKMGNRVNDLWKRIWGCEEELNRLYEERDDQLAHRRKCPNYAIFAQTLRAIREMLHIQSELLSKTTRTPITPTPKRNGALLHQSPDTVFERDCLESIRDDPTTPCSATSWFSQNFDEEIKERGTNRNSDAVPFETNQRSNRKVGYVRRTSTKLNSASSNNRMVPTSDKSSVSQFHTHSIEHPQTPSTSVKYGQSIEMSNSSSVPKKPPRASWNHRTQYGVSPAQTLYSSRSPSVQQKRDQTTGTSLNQQKRSLSVDRRLPLSTSSSPQLDRKRPFFRIPSNSSGQISSNERQQPPSFLNTQNQRDVQTMTGNTLASGRQIPAGPGILRKKPSDRFTPENYLPSSRLPTASDTRAIYATIDQQTTAKEQANIDKLHTSSLLPQSQDQIQQHHQLRSSSIDRRSPTRFLRRPPPLPTPLPSTSAPEIIRPCRRSLIEEAFPETRHSSSRIQLESPQSPQQHTSRSLSLDRHLLRLGKTSRQTSQSPPQSIRLDGLPSFSFVGTASSTKTLKKMHESHIATREEKWIKHLSKGDERVNIEDVRFKTFLPDPKIVDDINNIDLHKASKYALEHRALGQDGHPVVSLYHGDILATYKGGARVVFTSVDTVQTENLLQITQTVE</sequence>
<dbReference type="GO" id="GO:0007018">
    <property type="term" value="P:microtubule-based movement"/>
    <property type="evidence" value="ECO:0007669"/>
    <property type="project" value="InterPro"/>
</dbReference>
<dbReference type="GO" id="GO:0008017">
    <property type="term" value="F:microtubule binding"/>
    <property type="evidence" value="ECO:0007669"/>
    <property type="project" value="InterPro"/>
</dbReference>
<keyword evidence="2" id="KW-0067">ATP-binding</keyword>
<organism evidence="6 10">
    <name type="scientific">Didymodactylos carnosus</name>
    <dbReference type="NCBI Taxonomy" id="1234261"/>
    <lineage>
        <taxon>Eukaryota</taxon>
        <taxon>Metazoa</taxon>
        <taxon>Spiralia</taxon>
        <taxon>Gnathifera</taxon>
        <taxon>Rotifera</taxon>
        <taxon>Eurotatoria</taxon>
        <taxon>Bdelloidea</taxon>
        <taxon>Philodinida</taxon>
        <taxon>Philodinidae</taxon>
        <taxon>Didymodactylos</taxon>
    </lineage>
</organism>
<dbReference type="InterPro" id="IPR036961">
    <property type="entry name" value="Kinesin_motor_dom_sf"/>
</dbReference>
<evidence type="ECO:0000313" key="6">
    <source>
        <dbReference type="EMBL" id="CAF0773483.1"/>
    </source>
</evidence>
<protein>
    <recommendedName>
        <fullName evidence="11">Kinesin motor domain-containing protein</fullName>
    </recommendedName>
</protein>
<dbReference type="EMBL" id="CAJNOQ010000215">
    <property type="protein sequence ID" value="CAF0773483.1"/>
    <property type="molecule type" value="Genomic_DNA"/>
</dbReference>
<dbReference type="EMBL" id="CAJOBC010000215">
    <property type="protein sequence ID" value="CAF3555844.1"/>
    <property type="molecule type" value="Genomic_DNA"/>
</dbReference>
<evidence type="ECO:0000313" key="9">
    <source>
        <dbReference type="EMBL" id="CAF3697331.1"/>
    </source>
</evidence>
<evidence type="ECO:0000313" key="10">
    <source>
        <dbReference type="Proteomes" id="UP000663829"/>
    </source>
</evidence>
<accession>A0A813QV58</accession>
<name>A0A813QV58_9BILA</name>
<dbReference type="Proteomes" id="UP000677228">
    <property type="component" value="Unassembled WGS sequence"/>
</dbReference>
<comment type="caution">
    <text evidence="6">The sequence shown here is derived from an EMBL/GenBank/DDBJ whole genome shotgun (WGS) entry which is preliminary data.</text>
</comment>
<evidence type="ECO:0008006" key="11">
    <source>
        <dbReference type="Google" id="ProtNLM"/>
    </source>
</evidence>
<dbReference type="InterPro" id="IPR027417">
    <property type="entry name" value="P-loop_NTPase"/>
</dbReference>
<feature type="compositionally biased region" description="Polar residues" evidence="3">
    <location>
        <begin position="944"/>
        <end position="958"/>
    </location>
</feature>
<evidence type="ECO:0000259" key="5">
    <source>
        <dbReference type="Pfam" id="PF16540"/>
    </source>
</evidence>
<dbReference type="Gene3D" id="2.60.40.4330">
    <property type="entry name" value="Kinesin-like protein Kif23, Arf6-interacting domain"/>
    <property type="match status" value="1"/>
</dbReference>
<evidence type="ECO:0000313" key="7">
    <source>
        <dbReference type="EMBL" id="CAF0919647.1"/>
    </source>
</evidence>
<dbReference type="InterPro" id="IPR001752">
    <property type="entry name" value="Kinesin_motor_dom"/>
</dbReference>
<feature type="region of interest" description="Disordered" evidence="3">
    <location>
        <begin position="880"/>
        <end position="924"/>
    </location>
</feature>
<feature type="compositionally biased region" description="Polar residues" evidence="3">
    <location>
        <begin position="711"/>
        <end position="750"/>
    </location>
</feature>
<dbReference type="Proteomes" id="UP000681722">
    <property type="component" value="Unassembled WGS sequence"/>
</dbReference>
<dbReference type="Pfam" id="PF16540">
    <property type="entry name" value="MKLP1_Arf_bdg"/>
    <property type="match status" value="1"/>
</dbReference>
<evidence type="ECO:0000256" key="3">
    <source>
        <dbReference type="SAM" id="MobiDB-lite"/>
    </source>
</evidence>
<evidence type="ECO:0000256" key="1">
    <source>
        <dbReference type="ARBA" id="ARBA00022741"/>
    </source>
</evidence>
<feature type="compositionally biased region" description="Polar residues" evidence="3">
    <location>
        <begin position="393"/>
        <end position="406"/>
    </location>
</feature>
<reference evidence="6" key="1">
    <citation type="submission" date="2021-02" db="EMBL/GenBank/DDBJ databases">
        <authorList>
            <person name="Nowell W R."/>
        </authorList>
    </citation>
    <scope>NUCLEOTIDE SEQUENCE</scope>
</reference>
<dbReference type="OrthoDB" id="10005343at2759"/>
<evidence type="ECO:0000313" key="8">
    <source>
        <dbReference type="EMBL" id="CAF3555844.1"/>
    </source>
</evidence>